<feature type="domain" description="Class II aldolase/adducin N-terminal" evidence="8">
    <location>
        <begin position="7"/>
        <end position="203"/>
    </location>
</feature>
<keyword evidence="3" id="KW-0028">Amino-acid biosynthesis</keyword>
<keyword evidence="6" id="KW-0486">Methionine biosynthesis</keyword>
<accession>A0ABQ7S810</accession>
<comment type="similarity">
    <text evidence="1">Belongs to the aldolase class II family. Adducin subfamily.</text>
</comment>
<organism evidence="9 10">
    <name type="scientific">Fragariocoptes setiger</name>
    <dbReference type="NCBI Taxonomy" id="1670756"/>
    <lineage>
        <taxon>Eukaryota</taxon>
        <taxon>Metazoa</taxon>
        <taxon>Ecdysozoa</taxon>
        <taxon>Arthropoda</taxon>
        <taxon>Chelicerata</taxon>
        <taxon>Arachnida</taxon>
        <taxon>Acari</taxon>
        <taxon>Acariformes</taxon>
        <taxon>Trombidiformes</taxon>
        <taxon>Prostigmata</taxon>
        <taxon>Eupodina</taxon>
        <taxon>Eriophyoidea</taxon>
        <taxon>Phytoptidae</taxon>
        <taxon>Fragariocoptes</taxon>
    </lineage>
</organism>
<dbReference type="EMBL" id="JAIFTH010000416">
    <property type="protein sequence ID" value="KAG9509569.1"/>
    <property type="molecule type" value="Genomic_DNA"/>
</dbReference>
<evidence type="ECO:0000256" key="5">
    <source>
        <dbReference type="ARBA" id="ARBA00022833"/>
    </source>
</evidence>
<dbReference type="InterPro" id="IPR027514">
    <property type="entry name" value="Salvage_MtnB_euk"/>
</dbReference>
<dbReference type="InterPro" id="IPR036409">
    <property type="entry name" value="Aldolase_II/adducin_N_sf"/>
</dbReference>
<dbReference type="HAMAP" id="MF_03116">
    <property type="entry name" value="Salvage_MtnB_euk"/>
    <property type="match status" value="1"/>
</dbReference>
<evidence type="ECO:0000256" key="3">
    <source>
        <dbReference type="ARBA" id="ARBA00022605"/>
    </source>
</evidence>
<reference evidence="9 10" key="1">
    <citation type="submission" date="2020-10" db="EMBL/GenBank/DDBJ databases">
        <authorList>
            <person name="Klimov P.B."/>
            <person name="Dyachkov S.M."/>
            <person name="Chetverikov P.E."/>
        </authorList>
    </citation>
    <scope>NUCLEOTIDE SEQUENCE [LARGE SCALE GENOMIC DNA]</scope>
    <source>
        <strain evidence="9">BMOC 18-1129-001#AD2665</strain>
        <tissue evidence="9">Entire mites</tissue>
    </source>
</reference>
<dbReference type="SMART" id="SM01007">
    <property type="entry name" value="Aldolase_II"/>
    <property type="match status" value="1"/>
</dbReference>
<sequence length="212" mass="23892">MSIDPKTLITELCSQFYQLGWVSGTGGGISIRHGDRTYVPPSGVQKERINPDDVFVLDDSGNSILEQPANCSLKCSECLPLFRVIYSERKAGAVIHNHSIYANLVTSINEGEYFEIQNQEMIKGIKRGSTNTSFKYNDTLLVPIIDNTLYEKDLTYGLEVAIKRNPDTNAVLVRNHGVYVWGESWESAKTMAECYDYLFRLKCEAYRMGLAL</sequence>
<evidence type="ECO:0000256" key="6">
    <source>
        <dbReference type="ARBA" id="ARBA00023167"/>
    </source>
</evidence>
<keyword evidence="7" id="KW-0456">Lyase</keyword>
<dbReference type="Proteomes" id="UP000825002">
    <property type="component" value="Unassembled WGS sequence"/>
</dbReference>
<keyword evidence="10" id="KW-1185">Reference proteome</keyword>
<evidence type="ECO:0000256" key="1">
    <source>
        <dbReference type="ARBA" id="ARBA00006274"/>
    </source>
</evidence>
<dbReference type="PANTHER" id="PTHR10640:SF7">
    <property type="entry name" value="METHYLTHIORIBULOSE-1-PHOSPHATE DEHYDRATASE"/>
    <property type="match status" value="1"/>
</dbReference>
<evidence type="ECO:0000256" key="7">
    <source>
        <dbReference type="ARBA" id="ARBA00023239"/>
    </source>
</evidence>
<dbReference type="PANTHER" id="PTHR10640">
    <property type="entry name" value="METHYLTHIORIBULOSE-1-PHOSPHATE DEHYDRATASE"/>
    <property type="match status" value="1"/>
</dbReference>
<dbReference type="SUPFAM" id="SSF53639">
    <property type="entry name" value="AraD/HMP-PK domain-like"/>
    <property type="match status" value="1"/>
</dbReference>
<keyword evidence="2" id="KW-0963">Cytoplasm</keyword>
<protein>
    <submittedName>
        <fullName evidence="9">Methylthioribulose-1-phosphate dehydratase</fullName>
    </submittedName>
</protein>
<evidence type="ECO:0000259" key="8">
    <source>
        <dbReference type="SMART" id="SM01007"/>
    </source>
</evidence>
<dbReference type="NCBIfam" id="TIGR03328">
    <property type="entry name" value="salvage_mtnB"/>
    <property type="match status" value="1"/>
</dbReference>
<dbReference type="Pfam" id="PF00596">
    <property type="entry name" value="Aldolase_II"/>
    <property type="match status" value="1"/>
</dbReference>
<keyword evidence="5" id="KW-0862">Zinc</keyword>
<evidence type="ECO:0000256" key="4">
    <source>
        <dbReference type="ARBA" id="ARBA00022723"/>
    </source>
</evidence>
<evidence type="ECO:0000256" key="2">
    <source>
        <dbReference type="ARBA" id="ARBA00022490"/>
    </source>
</evidence>
<keyword evidence="4" id="KW-0479">Metal-binding</keyword>
<evidence type="ECO:0000313" key="10">
    <source>
        <dbReference type="Proteomes" id="UP000825002"/>
    </source>
</evidence>
<dbReference type="Gene3D" id="3.40.225.10">
    <property type="entry name" value="Class II aldolase/adducin N-terminal domain"/>
    <property type="match status" value="1"/>
</dbReference>
<evidence type="ECO:0000313" key="9">
    <source>
        <dbReference type="EMBL" id="KAG9509569.1"/>
    </source>
</evidence>
<feature type="non-terminal residue" evidence="9">
    <location>
        <position position="1"/>
    </location>
</feature>
<dbReference type="InterPro" id="IPR001303">
    <property type="entry name" value="Aldolase_II/adducin_N"/>
</dbReference>
<gene>
    <name evidence="9" type="primary">apip</name>
    <name evidence="9" type="ORF">GZH46_01908</name>
</gene>
<name>A0ABQ7S810_9ACAR</name>
<proteinExistence type="inferred from homology"/>
<comment type="caution">
    <text evidence="9">The sequence shown here is derived from an EMBL/GenBank/DDBJ whole genome shotgun (WGS) entry which is preliminary data.</text>
</comment>
<dbReference type="InterPro" id="IPR017714">
    <property type="entry name" value="MethylthioRu-1-P_deHdtase_MtnB"/>
</dbReference>